<dbReference type="EMBL" id="JAVRRD010000029">
    <property type="protein sequence ID" value="KAK5046680.1"/>
    <property type="molecule type" value="Genomic_DNA"/>
</dbReference>
<dbReference type="PANTHER" id="PTHR38695:SF1">
    <property type="entry name" value="AMINO ACID PERMEASE_ SLC12A DOMAIN-CONTAINING PROTEIN"/>
    <property type="match status" value="1"/>
</dbReference>
<sequence length="276" mass="31343">MDIYTPDDVSDLRFTPFSPPSLSLFHYFPTYLLVIGLITFLWRCFNWCLRDYQAFKDLGPGGTPYNVYGWLSVTFFLKPFTLAERDTLWTGDYPDGAHKEVQALPVRRGQRPDIRGIAPQRQFSQCPTREMNKQVLSLFTSVVHNNPNILQQNLSSFEKHHLALFVHPSVLANSSKVSDVVIASKGELGHIHGDTSLHLYLSPQDAKVVIEKGWAQRHRLARTQPWWLGHKKFICGIGDTFLLIYAPRDESELKVLSTLIGASARFMTGSNDIVLP</sequence>
<dbReference type="Proteomes" id="UP001358417">
    <property type="component" value="Unassembled WGS sequence"/>
</dbReference>
<dbReference type="InterPro" id="IPR040841">
    <property type="entry name" value="Luciferase_dom"/>
</dbReference>
<keyword evidence="1" id="KW-1133">Transmembrane helix</keyword>
<keyword evidence="1" id="KW-0472">Membrane</keyword>
<comment type="caution">
    <text evidence="3">The sequence shown here is derived from an EMBL/GenBank/DDBJ whole genome shotgun (WGS) entry which is preliminary data.</text>
</comment>
<proteinExistence type="predicted"/>
<keyword evidence="1" id="KW-0812">Transmembrane</keyword>
<dbReference type="AlphaFoldDB" id="A0AAV9MYI5"/>
<dbReference type="GeneID" id="89975607"/>
<gene>
    <name evidence="3" type="ORF">LTR84_007441</name>
</gene>
<evidence type="ECO:0000259" key="2">
    <source>
        <dbReference type="Pfam" id="PF17648"/>
    </source>
</evidence>
<dbReference type="PANTHER" id="PTHR38695">
    <property type="entry name" value="AMINO ACID PERMEASE_ SLC12A DOMAIN-CONTAINING PROTEIN"/>
    <property type="match status" value="1"/>
</dbReference>
<evidence type="ECO:0000313" key="4">
    <source>
        <dbReference type="Proteomes" id="UP001358417"/>
    </source>
</evidence>
<protein>
    <recommendedName>
        <fullName evidence="2">Luciferase domain-containing protein</fullName>
    </recommendedName>
</protein>
<feature type="transmembrane region" description="Helical" evidence="1">
    <location>
        <begin position="24"/>
        <end position="45"/>
    </location>
</feature>
<accession>A0AAV9MYI5</accession>
<dbReference type="Pfam" id="PF17648">
    <property type="entry name" value="Luciferase"/>
    <property type="match status" value="1"/>
</dbReference>
<feature type="domain" description="Luciferase" evidence="2">
    <location>
        <begin position="186"/>
        <end position="263"/>
    </location>
</feature>
<evidence type="ECO:0000313" key="3">
    <source>
        <dbReference type="EMBL" id="KAK5046680.1"/>
    </source>
</evidence>
<evidence type="ECO:0000256" key="1">
    <source>
        <dbReference type="SAM" id="Phobius"/>
    </source>
</evidence>
<organism evidence="3 4">
    <name type="scientific">Exophiala bonariae</name>
    <dbReference type="NCBI Taxonomy" id="1690606"/>
    <lineage>
        <taxon>Eukaryota</taxon>
        <taxon>Fungi</taxon>
        <taxon>Dikarya</taxon>
        <taxon>Ascomycota</taxon>
        <taxon>Pezizomycotina</taxon>
        <taxon>Eurotiomycetes</taxon>
        <taxon>Chaetothyriomycetidae</taxon>
        <taxon>Chaetothyriales</taxon>
        <taxon>Herpotrichiellaceae</taxon>
        <taxon>Exophiala</taxon>
    </lineage>
</organism>
<keyword evidence="4" id="KW-1185">Reference proteome</keyword>
<dbReference type="RefSeq" id="XP_064702263.1">
    <property type="nucleotide sequence ID" value="XM_064850994.1"/>
</dbReference>
<dbReference type="InterPro" id="IPR048273">
    <property type="entry name" value="Luciferase"/>
</dbReference>
<reference evidence="3 4" key="1">
    <citation type="submission" date="2023-08" db="EMBL/GenBank/DDBJ databases">
        <title>Black Yeasts Isolated from many extreme environments.</title>
        <authorList>
            <person name="Coleine C."/>
            <person name="Stajich J.E."/>
            <person name="Selbmann L."/>
        </authorList>
    </citation>
    <scope>NUCLEOTIDE SEQUENCE [LARGE SCALE GENOMIC DNA]</scope>
    <source>
        <strain evidence="3 4">CCFEE 5792</strain>
    </source>
</reference>
<name>A0AAV9MYI5_9EURO</name>